<sequence>MTPLDGRAGRLYAAGVQASEDGRPALAVRRLRAALRLVTADPVRGRVLVTLAWAESERGRVDLGFRLLDEAEPLLPAPARAVLHAQRAVLLHRNGRAARALPEFDRAIAGPLEPLDRIKALNNRSLVHLDAGRVAAARPTSARRCGWPARPRWSSRSPC</sequence>
<dbReference type="Proteomes" id="UP001523369">
    <property type="component" value="Unassembled WGS sequence"/>
</dbReference>
<protein>
    <recommendedName>
        <fullName evidence="3">Tetratricopeptide repeat protein</fullName>
    </recommendedName>
</protein>
<evidence type="ECO:0000313" key="1">
    <source>
        <dbReference type="EMBL" id="MCO8269524.1"/>
    </source>
</evidence>
<dbReference type="InterPro" id="IPR011990">
    <property type="entry name" value="TPR-like_helical_dom_sf"/>
</dbReference>
<evidence type="ECO:0000313" key="2">
    <source>
        <dbReference type="Proteomes" id="UP001523369"/>
    </source>
</evidence>
<dbReference type="SUPFAM" id="SSF48452">
    <property type="entry name" value="TPR-like"/>
    <property type="match status" value="1"/>
</dbReference>
<proteinExistence type="predicted"/>
<accession>A0ABT1DFD8</accession>
<name>A0ABT1DFD8_9ACTN</name>
<evidence type="ECO:0008006" key="3">
    <source>
        <dbReference type="Google" id="ProtNLM"/>
    </source>
</evidence>
<dbReference type="EMBL" id="JAMYJR010000002">
    <property type="protein sequence ID" value="MCO8269524.1"/>
    <property type="molecule type" value="Genomic_DNA"/>
</dbReference>
<organism evidence="1 2">
    <name type="scientific">Paractinoplanes aksuensis</name>
    <dbReference type="NCBI Taxonomy" id="2939490"/>
    <lineage>
        <taxon>Bacteria</taxon>
        <taxon>Bacillati</taxon>
        <taxon>Actinomycetota</taxon>
        <taxon>Actinomycetes</taxon>
        <taxon>Micromonosporales</taxon>
        <taxon>Micromonosporaceae</taxon>
        <taxon>Paractinoplanes</taxon>
    </lineage>
</organism>
<gene>
    <name evidence="1" type="ORF">M1L60_02840</name>
</gene>
<dbReference type="Gene3D" id="1.25.40.10">
    <property type="entry name" value="Tetratricopeptide repeat domain"/>
    <property type="match status" value="1"/>
</dbReference>
<keyword evidence="2" id="KW-1185">Reference proteome</keyword>
<reference evidence="1 2" key="1">
    <citation type="submission" date="2022-06" db="EMBL/GenBank/DDBJ databases">
        <title>New Species of the Genus Actinoplanes, ActinopZanes ferrugineus.</title>
        <authorList>
            <person name="Ding P."/>
        </authorList>
    </citation>
    <scope>NUCLEOTIDE SEQUENCE [LARGE SCALE GENOMIC DNA]</scope>
    <source>
        <strain evidence="1 2">TRM88003</strain>
    </source>
</reference>
<comment type="caution">
    <text evidence="1">The sequence shown here is derived from an EMBL/GenBank/DDBJ whole genome shotgun (WGS) entry which is preliminary data.</text>
</comment>
<dbReference type="RefSeq" id="WP_253235667.1">
    <property type="nucleotide sequence ID" value="NZ_JAMYJR010000002.1"/>
</dbReference>